<dbReference type="SUPFAM" id="SSF51905">
    <property type="entry name" value="FAD/NAD(P)-binding domain"/>
    <property type="match status" value="1"/>
</dbReference>
<dbReference type="InterPro" id="IPR002937">
    <property type="entry name" value="Amino_oxidase"/>
</dbReference>
<reference evidence="3" key="1">
    <citation type="journal article" date="2019" name="Int. J. Syst. Evol. Microbiol.">
        <title>The Global Catalogue of Microorganisms (GCM) 10K type strain sequencing project: providing services to taxonomists for standard genome sequencing and annotation.</title>
        <authorList>
            <consortium name="The Broad Institute Genomics Platform"/>
            <consortium name="The Broad Institute Genome Sequencing Center for Infectious Disease"/>
            <person name="Wu L."/>
            <person name="Ma J."/>
        </authorList>
    </citation>
    <scope>NUCLEOTIDE SEQUENCE [LARGE SCALE GENOMIC DNA]</scope>
    <source>
        <strain evidence="3">LMG 29894</strain>
    </source>
</reference>
<sequence length="537" mass="59989">MPTDRRRFLAGSAAGALLGCVPRPRPLPPGELLGPSHALGHLLRDGHRFPPPTRTIDVPVLIAGAGIGGLSCAWWLQRSGHQDFLLLDLEGQPGGNARWGSNAVTSYPWGAHYLPLPGPQARYVRLLLSDLGILRGDPETLRPEYDERHLCHSPQERLYIHGNWQEGVVPTFGLPPGALEQYRRFDAEMHRFASLHGADGRPAFALPLALSSDDPSLLALDRISMRDWLQRNGYDAPSLHWYIDYGCRDDYGTSYAETSAWAGIHYFASRDGEAANASHDTVLTWPEGNGWLVQRLVERFAARLRLGQMVYRIGADGREVDVYDAERRETLRYRIDRLVWAGPVGLLPRLWPQLPAVWAAAARRIDYAPWLVANLTLSQLPQDLGHAPLSWDNVLYQGQGLGYVVATHQSLQMRPMATVLTYYRALTEVSPAAGRQWLWQRSQPEWAQAILADLARAHPEIGEICTRLDVWRWGHAMARPTPGFLAPERRALRQPTSHVALAHADVGGISLFEEAQYWGVEAARWILDGGRPRNGPN</sequence>
<dbReference type="InterPro" id="IPR050464">
    <property type="entry name" value="Zeta_carotene_desat/Oxidored"/>
</dbReference>
<dbReference type="PROSITE" id="PS51318">
    <property type="entry name" value="TAT"/>
    <property type="match status" value="1"/>
</dbReference>
<evidence type="ECO:0000313" key="3">
    <source>
        <dbReference type="Proteomes" id="UP001595791"/>
    </source>
</evidence>
<dbReference type="InterPro" id="IPR036188">
    <property type="entry name" value="FAD/NAD-bd_sf"/>
</dbReference>
<protein>
    <submittedName>
        <fullName evidence="2">FAD-dependent oxidoreductase</fullName>
    </submittedName>
</protein>
<dbReference type="Gene3D" id="3.50.50.60">
    <property type="entry name" value="FAD/NAD(P)-binding domain"/>
    <property type="match status" value="1"/>
</dbReference>
<organism evidence="2 3">
    <name type="scientific">Chitinimonas lacunae</name>
    <dbReference type="NCBI Taxonomy" id="1963018"/>
    <lineage>
        <taxon>Bacteria</taxon>
        <taxon>Pseudomonadati</taxon>
        <taxon>Pseudomonadota</taxon>
        <taxon>Betaproteobacteria</taxon>
        <taxon>Neisseriales</taxon>
        <taxon>Chitinibacteraceae</taxon>
        <taxon>Chitinimonas</taxon>
    </lineage>
</organism>
<accession>A0ABV8MQG1</accession>
<dbReference type="Proteomes" id="UP001595791">
    <property type="component" value="Unassembled WGS sequence"/>
</dbReference>
<dbReference type="PANTHER" id="PTHR42923:SF39">
    <property type="entry name" value="AMINO OXIDASE"/>
    <property type="match status" value="1"/>
</dbReference>
<feature type="domain" description="Amine oxidase" evidence="1">
    <location>
        <begin position="67"/>
        <end position="478"/>
    </location>
</feature>
<name>A0ABV8MQG1_9NEIS</name>
<dbReference type="EMBL" id="JBHSBU010000001">
    <property type="protein sequence ID" value="MFC4159897.1"/>
    <property type="molecule type" value="Genomic_DNA"/>
</dbReference>
<proteinExistence type="predicted"/>
<keyword evidence="3" id="KW-1185">Reference proteome</keyword>
<gene>
    <name evidence="2" type="ORF">ACFOW7_11130</name>
</gene>
<comment type="caution">
    <text evidence="2">The sequence shown here is derived from an EMBL/GenBank/DDBJ whole genome shotgun (WGS) entry which is preliminary data.</text>
</comment>
<dbReference type="RefSeq" id="WP_378164142.1">
    <property type="nucleotide sequence ID" value="NZ_JBHSBU010000001.1"/>
</dbReference>
<evidence type="ECO:0000259" key="1">
    <source>
        <dbReference type="Pfam" id="PF01593"/>
    </source>
</evidence>
<dbReference type="PROSITE" id="PS51257">
    <property type="entry name" value="PROKAR_LIPOPROTEIN"/>
    <property type="match status" value="1"/>
</dbReference>
<dbReference type="PANTHER" id="PTHR42923">
    <property type="entry name" value="PROTOPORPHYRINOGEN OXIDASE"/>
    <property type="match status" value="1"/>
</dbReference>
<dbReference type="Pfam" id="PF01593">
    <property type="entry name" value="Amino_oxidase"/>
    <property type="match status" value="1"/>
</dbReference>
<dbReference type="InterPro" id="IPR006311">
    <property type="entry name" value="TAT_signal"/>
</dbReference>
<evidence type="ECO:0000313" key="2">
    <source>
        <dbReference type="EMBL" id="MFC4159897.1"/>
    </source>
</evidence>